<feature type="transmembrane region" description="Helical" evidence="10">
    <location>
        <begin position="432"/>
        <end position="453"/>
    </location>
</feature>
<feature type="domain" description="FZ" evidence="12">
    <location>
        <begin position="24"/>
        <end position="146"/>
    </location>
</feature>
<evidence type="ECO:0000256" key="6">
    <source>
        <dbReference type="ARBA" id="ARBA00023136"/>
    </source>
</evidence>
<evidence type="ECO:0000256" key="1">
    <source>
        <dbReference type="ARBA" id="ARBA00004141"/>
    </source>
</evidence>
<accession>A0A6P4ZD81</accession>
<dbReference type="CDD" id="cd07457">
    <property type="entry name" value="CRD_FZ9_like"/>
    <property type="match status" value="1"/>
</dbReference>
<proteinExistence type="inferred from homology"/>
<dbReference type="Pfam" id="PF01392">
    <property type="entry name" value="Fz"/>
    <property type="match status" value="1"/>
</dbReference>
<evidence type="ECO:0000313" key="15">
    <source>
        <dbReference type="RefSeq" id="XP_019639285.1"/>
    </source>
</evidence>
<feature type="transmembrane region" description="Helical" evidence="10">
    <location>
        <begin position="217"/>
        <end position="239"/>
    </location>
</feature>
<keyword evidence="11" id="KW-0732">Signal</keyword>
<dbReference type="GO" id="GO:0005615">
    <property type="term" value="C:extracellular space"/>
    <property type="evidence" value="ECO:0007669"/>
    <property type="project" value="TreeGrafter"/>
</dbReference>
<dbReference type="Gene3D" id="1.20.1070.10">
    <property type="entry name" value="Rhodopsin 7-helix transmembrane proteins"/>
    <property type="match status" value="1"/>
</dbReference>
<dbReference type="Gene3D" id="1.10.2000.10">
    <property type="entry name" value="Frizzled cysteine-rich domain"/>
    <property type="match status" value="1"/>
</dbReference>
<feature type="disulfide bond" evidence="9">
    <location>
        <begin position="106"/>
        <end position="130"/>
    </location>
</feature>
<evidence type="ECO:0000256" key="9">
    <source>
        <dbReference type="PROSITE-ProRule" id="PRU00090"/>
    </source>
</evidence>
<gene>
    <name evidence="15" type="primary">LOC109481198</name>
</gene>
<dbReference type="PROSITE" id="PS51257">
    <property type="entry name" value="PROKAR_LIPOPROTEIN"/>
    <property type="match status" value="1"/>
</dbReference>
<feature type="transmembrane region" description="Helical" evidence="10">
    <location>
        <begin position="299"/>
        <end position="328"/>
    </location>
</feature>
<dbReference type="CDD" id="cd15909">
    <property type="entry name" value="7tmF_FZD4_9_10-like"/>
    <property type="match status" value="1"/>
</dbReference>
<feature type="disulfide bond" evidence="9">
    <location>
        <begin position="102"/>
        <end position="143"/>
    </location>
</feature>
<feature type="domain" description="G-protein coupled receptors family 2 profile 2" evidence="13">
    <location>
        <begin position="215"/>
        <end position="502"/>
    </location>
</feature>
<dbReference type="GO" id="GO:0016020">
    <property type="term" value="C:membrane"/>
    <property type="evidence" value="ECO:0007669"/>
    <property type="project" value="UniProtKB-SubCell"/>
</dbReference>
<feature type="chain" id="PRO_5027596423" evidence="11">
    <location>
        <begin position="20"/>
        <end position="564"/>
    </location>
</feature>
<feature type="transmembrane region" description="Helical" evidence="10">
    <location>
        <begin position="251"/>
        <end position="271"/>
    </location>
</feature>
<evidence type="ECO:0000256" key="8">
    <source>
        <dbReference type="ARBA" id="ARBA00023170"/>
    </source>
</evidence>
<dbReference type="GO" id="GO:0035567">
    <property type="term" value="P:non-canonical Wnt signaling pathway"/>
    <property type="evidence" value="ECO:0007669"/>
    <property type="project" value="TreeGrafter"/>
</dbReference>
<organism evidence="14 15">
    <name type="scientific">Branchiostoma belcheri</name>
    <name type="common">Amphioxus</name>
    <dbReference type="NCBI Taxonomy" id="7741"/>
    <lineage>
        <taxon>Eukaryota</taxon>
        <taxon>Metazoa</taxon>
        <taxon>Chordata</taxon>
        <taxon>Cephalochordata</taxon>
        <taxon>Leptocardii</taxon>
        <taxon>Amphioxiformes</taxon>
        <taxon>Branchiostomatidae</taxon>
        <taxon>Branchiostoma</taxon>
    </lineage>
</organism>
<dbReference type="InterPro" id="IPR017981">
    <property type="entry name" value="GPCR_2-like_7TM"/>
</dbReference>
<keyword evidence="4 10" id="KW-0812">Transmembrane</keyword>
<dbReference type="SUPFAM" id="SSF63501">
    <property type="entry name" value="Frizzled cysteine-rich domain"/>
    <property type="match status" value="1"/>
</dbReference>
<evidence type="ECO:0000256" key="10">
    <source>
        <dbReference type="SAM" id="Phobius"/>
    </source>
</evidence>
<evidence type="ECO:0000256" key="2">
    <source>
        <dbReference type="ARBA" id="ARBA00008077"/>
    </source>
</evidence>
<feature type="transmembrane region" description="Helical" evidence="10">
    <location>
        <begin position="381"/>
        <end position="411"/>
    </location>
</feature>
<keyword evidence="6 10" id="KW-0472">Membrane</keyword>
<dbReference type="GO" id="GO:0017147">
    <property type="term" value="F:Wnt-protein binding"/>
    <property type="evidence" value="ECO:0007669"/>
    <property type="project" value="TreeGrafter"/>
</dbReference>
<dbReference type="SMART" id="SM01330">
    <property type="entry name" value="Frizzled"/>
    <property type="match status" value="1"/>
</dbReference>
<dbReference type="KEGG" id="bbel:109481198"/>
<dbReference type="SMART" id="SM00063">
    <property type="entry name" value="FRI"/>
    <property type="match status" value="1"/>
</dbReference>
<feature type="transmembrane region" description="Helical" evidence="10">
    <location>
        <begin position="340"/>
        <end position="361"/>
    </location>
</feature>
<keyword evidence="3" id="KW-0217">Developmental protein</keyword>
<dbReference type="InterPro" id="IPR020067">
    <property type="entry name" value="Frizzled_dom"/>
</dbReference>
<comment type="similarity">
    <text evidence="2">Belongs to the G-protein coupled receptor Fz/Smo family.</text>
</comment>
<evidence type="ECO:0000256" key="3">
    <source>
        <dbReference type="ARBA" id="ARBA00022473"/>
    </source>
</evidence>
<evidence type="ECO:0000256" key="4">
    <source>
        <dbReference type="ARBA" id="ARBA00022692"/>
    </source>
</evidence>
<dbReference type="AlphaFoldDB" id="A0A6P4ZD81"/>
<dbReference type="PANTHER" id="PTHR11309">
    <property type="entry name" value="FRIZZLED"/>
    <property type="match status" value="1"/>
</dbReference>
<comment type="caution">
    <text evidence="9">Lacks conserved residue(s) required for the propagation of feature annotation.</text>
</comment>
<dbReference type="FunFam" id="1.20.1070.10:FF:001239">
    <property type="entry name" value="Frizzled 9/10"/>
    <property type="match status" value="1"/>
</dbReference>
<keyword evidence="8" id="KW-0675">Receptor</keyword>
<dbReference type="Pfam" id="PF01534">
    <property type="entry name" value="Frizzled"/>
    <property type="match status" value="1"/>
</dbReference>
<evidence type="ECO:0000313" key="14">
    <source>
        <dbReference type="Proteomes" id="UP000515135"/>
    </source>
</evidence>
<dbReference type="GO" id="GO:0060070">
    <property type="term" value="P:canonical Wnt signaling pathway"/>
    <property type="evidence" value="ECO:0007669"/>
    <property type="project" value="TreeGrafter"/>
</dbReference>
<evidence type="ECO:0000256" key="5">
    <source>
        <dbReference type="ARBA" id="ARBA00022989"/>
    </source>
</evidence>
<feature type="disulfide bond" evidence="9">
    <location>
        <begin position="37"/>
        <end position="83"/>
    </location>
</feature>
<evidence type="ECO:0000256" key="7">
    <source>
        <dbReference type="ARBA" id="ARBA00023157"/>
    </source>
</evidence>
<evidence type="ECO:0000259" key="13">
    <source>
        <dbReference type="PROSITE" id="PS50261"/>
    </source>
</evidence>
<dbReference type="GO" id="GO:0004888">
    <property type="term" value="F:transmembrane signaling receptor activity"/>
    <property type="evidence" value="ECO:0007669"/>
    <property type="project" value="InterPro"/>
</dbReference>
<feature type="disulfide bond" evidence="9">
    <location>
        <begin position="29"/>
        <end position="90"/>
    </location>
</feature>
<dbReference type="PANTHER" id="PTHR11309:SF99">
    <property type="entry name" value="FRIZZLED-4"/>
    <property type="match status" value="1"/>
</dbReference>
<dbReference type="PRINTS" id="PR00489">
    <property type="entry name" value="FRIZZLED"/>
</dbReference>
<name>A0A6P4ZD81_BRABE</name>
<feature type="signal peptide" evidence="11">
    <location>
        <begin position="1"/>
        <end position="19"/>
    </location>
</feature>
<comment type="subcellular location">
    <subcellularLocation>
        <location evidence="1">Membrane</location>
        <topology evidence="1">Multi-pass membrane protein</topology>
    </subcellularLocation>
</comment>
<dbReference type="InterPro" id="IPR036790">
    <property type="entry name" value="Frizzled_dom_sf"/>
</dbReference>
<dbReference type="InterPro" id="IPR015526">
    <property type="entry name" value="Frizzled/SFRP"/>
</dbReference>
<protein>
    <submittedName>
        <fullName evidence="15">LOW QUALITY PROTEIN: frizzled-9-like</fullName>
    </submittedName>
</protein>
<dbReference type="PROSITE" id="PS50038">
    <property type="entry name" value="FZ"/>
    <property type="match status" value="1"/>
</dbReference>
<feature type="transmembrane region" description="Helical" evidence="10">
    <location>
        <begin position="484"/>
        <end position="507"/>
    </location>
</feature>
<keyword evidence="14" id="KW-1185">Reference proteome</keyword>
<evidence type="ECO:0000259" key="12">
    <source>
        <dbReference type="PROSITE" id="PS50038"/>
    </source>
</evidence>
<dbReference type="PROSITE" id="PS50261">
    <property type="entry name" value="G_PROTEIN_RECEP_F2_4"/>
    <property type="match status" value="1"/>
</dbReference>
<dbReference type="InterPro" id="IPR000539">
    <property type="entry name" value="Frizzled/Smoothened_7TM"/>
</dbReference>
<dbReference type="GeneID" id="109481198"/>
<keyword evidence="7 9" id="KW-1015">Disulfide bond</keyword>
<dbReference type="Proteomes" id="UP000515135">
    <property type="component" value="Unplaced"/>
</dbReference>
<evidence type="ECO:0000256" key="11">
    <source>
        <dbReference type="SAM" id="SignalP"/>
    </source>
</evidence>
<reference evidence="15" key="1">
    <citation type="submission" date="2025-08" db="UniProtKB">
        <authorList>
            <consortium name="RefSeq"/>
        </authorList>
    </citation>
    <scope>IDENTIFICATION</scope>
    <source>
        <tissue evidence="15">Gonad</tissue>
    </source>
</reference>
<dbReference type="FunFam" id="1.10.2000.10:FF:000037">
    <property type="match status" value="1"/>
</dbReference>
<dbReference type="OrthoDB" id="5959102at2759"/>
<keyword evidence="5 10" id="KW-1133">Transmembrane helix</keyword>
<dbReference type="RefSeq" id="XP_019639285.1">
    <property type="nucleotide sequence ID" value="XM_019783726.1"/>
</dbReference>
<sequence>MGFLRWSSVLFLLLGSCFGLDFRKDSGSCERITIPMCIGIGYNMTRMPNRLGHIDQTEAAIKVHEWSSLVQYDCSVNLRFFLCSLYAPMCTEQVPDIPIPACRPMCEEVRDACSPIMAQFSFSWPENLNCDTLPEENDRENLCMNAPTTSDSKDYKQPTGDGVLAAPPAAHSTPSPRQKCPNPAKFLFVEKSGVCAPRCNASIDVFFSRQDKEFVEIWMGIWSVVCVVSTSVVILTFMIDSRRFRYPERPIIFMAVCYFFYSIGFILRLGLGREAISCDMDRGEPYLIQEGLESTGCTIVFLILYFFGMASSLWWVILTMTWFLAAGLKWGQEAIEAHSSYFHLAAWAVPAVKTIVVLTLRRVDGDELTGLCYVGNQDRTALTWFVLAPLFTYLILGTCFILAGFVNLFRIRKVMRHGGNSTERLEKLMSRIGIFSVFYTVPATCVVACYFYEQQNMSTWTMAAQSIPCNNSVDCRLSSSIPLVAVYCVKIAFLLLVGCFGTSLWICSAKTMESWQNFCNRRFGTKKKSNVLLYHHPPGNVPVKHHASHHASGSAKGVTVHTAV</sequence>